<evidence type="ECO:0000256" key="6">
    <source>
        <dbReference type="ARBA" id="ARBA00022448"/>
    </source>
</evidence>
<evidence type="ECO:0000313" key="21">
    <source>
        <dbReference type="EMBL" id="KAK4528133.1"/>
    </source>
</evidence>
<evidence type="ECO:0000256" key="7">
    <source>
        <dbReference type="ARBA" id="ARBA00022593"/>
    </source>
</evidence>
<dbReference type="Proteomes" id="UP001300502">
    <property type="component" value="Unassembled WGS sequence"/>
</dbReference>
<dbReference type="GO" id="GO:0061630">
    <property type="term" value="F:ubiquitin protein ligase activity"/>
    <property type="evidence" value="ECO:0007669"/>
    <property type="project" value="UniProtKB-EC"/>
</dbReference>
<evidence type="ECO:0000256" key="14">
    <source>
        <dbReference type="ARBA" id="ARBA00022927"/>
    </source>
</evidence>
<dbReference type="PANTHER" id="PTHR23350:SF0">
    <property type="entry name" value="PEROXISOME BIOGENESIS FACTOR 10"/>
    <property type="match status" value="1"/>
</dbReference>
<keyword evidence="6" id="KW-0813">Transport</keyword>
<keyword evidence="10" id="KW-0479">Metal-binding</keyword>
<dbReference type="GO" id="GO:0016558">
    <property type="term" value="P:protein import into peroxisome matrix"/>
    <property type="evidence" value="ECO:0007669"/>
    <property type="project" value="InterPro"/>
</dbReference>
<gene>
    <name evidence="21" type="ORF">GAYE_SCF51G6067</name>
</gene>
<keyword evidence="12" id="KW-0833">Ubl conjugation pathway</keyword>
<name>A0AAV9ILG3_9RHOD</name>
<keyword evidence="9 19" id="KW-0812">Transmembrane</keyword>
<comment type="subcellular location">
    <subcellularLocation>
        <location evidence="2">Peroxisome membrane</location>
        <topology evidence="2">Multi-pass membrane protein</topology>
    </subcellularLocation>
</comment>
<dbReference type="InterPro" id="IPR001841">
    <property type="entry name" value="Znf_RING"/>
</dbReference>
<evidence type="ECO:0000256" key="10">
    <source>
        <dbReference type="ARBA" id="ARBA00022723"/>
    </source>
</evidence>
<feature type="transmembrane region" description="Helical" evidence="19">
    <location>
        <begin position="195"/>
        <end position="214"/>
    </location>
</feature>
<dbReference type="InterPro" id="IPR006845">
    <property type="entry name" value="Pex_N"/>
</dbReference>
<evidence type="ECO:0000256" key="11">
    <source>
        <dbReference type="ARBA" id="ARBA00022771"/>
    </source>
</evidence>
<keyword evidence="14" id="KW-0653">Protein transport</keyword>
<evidence type="ECO:0000256" key="3">
    <source>
        <dbReference type="ARBA" id="ARBA00004906"/>
    </source>
</evidence>
<evidence type="ECO:0000256" key="4">
    <source>
        <dbReference type="ARBA" id="ARBA00008704"/>
    </source>
</evidence>
<protein>
    <recommendedName>
        <fullName evidence="5">RING-type E3 ubiquitin transferase</fullName>
        <ecNumber evidence="5">2.3.2.27</ecNumber>
    </recommendedName>
</protein>
<dbReference type="PROSITE" id="PS50089">
    <property type="entry name" value="ZF_RING_2"/>
    <property type="match status" value="1"/>
</dbReference>
<dbReference type="PROSITE" id="PS00518">
    <property type="entry name" value="ZF_RING_1"/>
    <property type="match status" value="1"/>
</dbReference>
<sequence>MSSSLFALASAAEIIRSAEKDKEYRQQLKKSLSEVSSHILSRRNHAIFVAKHLAGVTDLLYYGLTTVVGQQTPGEEYSEIVLFSGQQFRVHIQGSPVRRLMYCLIKAYGEGVWSFVCNKMLQRVRGRNRPLGGMASRIGLYVLALLALTRQEEAKRFLSRFHLGIFYLYSTYYELSKRLVSLRYFRVSKNRYPLPSYRVLGVVLLAQLLIGLFLSTYRILSRKGGLHSFVQQSLGVEEDDFEEEWMADERGVSLSSSGDDSAEHKSRYACALCLNSMRHPTCTVCGHVFCWRCIAQWTATKAECPLCRQPIEMRSLVALYHYE</sequence>
<evidence type="ECO:0000256" key="8">
    <source>
        <dbReference type="ARBA" id="ARBA00022679"/>
    </source>
</evidence>
<dbReference type="EC" id="2.3.2.27" evidence="5"/>
<proteinExistence type="inferred from homology"/>
<evidence type="ECO:0000313" key="22">
    <source>
        <dbReference type="Proteomes" id="UP001300502"/>
    </source>
</evidence>
<evidence type="ECO:0000256" key="17">
    <source>
        <dbReference type="ARBA" id="ARBA00023140"/>
    </source>
</evidence>
<evidence type="ECO:0000256" key="12">
    <source>
        <dbReference type="ARBA" id="ARBA00022786"/>
    </source>
</evidence>
<dbReference type="Gene3D" id="3.30.40.10">
    <property type="entry name" value="Zinc/RING finger domain, C3HC4 (zinc finger)"/>
    <property type="match status" value="1"/>
</dbReference>
<evidence type="ECO:0000256" key="18">
    <source>
        <dbReference type="PROSITE-ProRule" id="PRU00175"/>
    </source>
</evidence>
<dbReference type="GO" id="GO:0005778">
    <property type="term" value="C:peroxisomal membrane"/>
    <property type="evidence" value="ECO:0007669"/>
    <property type="project" value="UniProtKB-SubCell"/>
</dbReference>
<comment type="similarity">
    <text evidence="4">Belongs to the pex2/pex10/pex12 family.</text>
</comment>
<keyword evidence="8" id="KW-0808">Transferase</keyword>
<evidence type="ECO:0000259" key="20">
    <source>
        <dbReference type="PROSITE" id="PS50089"/>
    </source>
</evidence>
<evidence type="ECO:0000256" key="9">
    <source>
        <dbReference type="ARBA" id="ARBA00022692"/>
    </source>
</evidence>
<keyword evidence="15 19" id="KW-1133">Transmembrane helix</keyword>
<comment type="catalytic activity">
    <reaction evidence="1">
        <text>S-ubiquitinyl-[E2 ubiquitin-conjugating enzyme]-L-cysteine + [acceptor protein]-L-lysine = [E2 ubiquitin-conjugating enzyme]-L-cysteine + N(6)-ubiquitinyl-[acceptor protein]-L-lysine.</text>
        <dbReference type="EC" id="2.3.2.27"/>
    </reaction>
</comment>
<evidence type="ECO:0000256" key="1">
    <source>
        <dbReference type="ARBA" id="ARBA00000900"/>
    </source>
</evidence>
<keyword evidence="11 18" id="KW-0863">Zinc-finger</keyword>
<accession>A0AAV9ILG3</accession>
<evidence type="ECO:0000256" key="19">
    <source>
        <dbReference type="SAM" id="Phobius"/>
    </source>
</evidence>
<organism evidence="21 22">
    <name type="scientific">Galdieria yellowstonensis</name>
    <dbReference type="NCBI Taxonomy" id="3028027"/>
    <lineage>
        <taxon>Eukaryota</taxon>
        <taxon>Rhodophyta</taxon>
        <taxon>Bangiophyceae</taxon>
        <taxon>Galdieriales</taxon>
        <taxon>Galdieriaceae</taxon>
        <taxon>Galdieria</taxon>
    </lineage>
</organism>
<evidence type="ECO:0000256" key="15">
    <source>
        <dbReference type="ARBA" id="ARBA00022989"/>
    </source>
</evidence>
<dbReference type="SUPFAM" id="SSF57850">
    <property type="entry name" value="RING/U-box"/>
    <property type="match status" value="1"/>
</dbReference>
<dbReference type="Pfam" id="PF04757">
    <property type="entry name" value="Pex2_Pex12"/>
    <property type="match status" value="1"/>
</dbReference>
<keyword evidence="17" id="KW-0576">Peroxisome</keyword>
<evidence type="ECO:0000256" key="2">
    <source>
        <dbReference type="ARBA" id="ARBA00004585"/>
    </source>
</evidence>
<dbReference type="AlphaFoldDB" id="A0AAV9ILG3"/>
<keyword evidence="13" id="KW-0862">Zinc</keyword>
<dbReference type="GO" id="GO:0008270">
    <property type="term" value="F:zinc ion binding"/>
    <property type="evidence" value="ECO:0007669"/>
    <property type="project" value="UniProtKB-KW"/>
</dbReference>
<dbReference type="Pfam" id="PF13639">
    <property type="entry name" value="zf-RING_2"/>
    <property type="match status" value="1"/>
</dbReference>
<evidence type="ECO:0000256" key="5">
    <source>
        <dbReference type="ARBA" id="ARBA00012483"/>
    </source>
</evidence>
<comment type="pathway">
    <text evidence="3">Protein modification; protein ubiquitination.</text>
</comment>
<dbReference type="InterPro" id="IPR025654">
    <property type="entry name" value="PEX2/10"/>
</dbReference>
<keyword evidence="22" id="KW-1185">Reference proteome</keyword>
<keyword evidence="7" id="KW-0962">Peroxisome biogenesis</keyword>
<dbReference type="PANTHER" id="PTHR23350">
    <property type="entry name" value="PEROXISOME ASSEMBLY PROTEIN 10"/>
    <property type="match status" value="1"/>
</dbReference>
<dbReference type="CDD" id="cd16527">
    <property type="entry name" value="RING-HC_PEX10"/>
    <property type="match status" value="1"/>
</dbReference>
<evidence type="ECO:0000256" key="16">
    <source>
        <dbReference type="ARBA" id="ARBA00023136"/>
    </source>
</evidence>
<evidence type="ECO:0000256" key="13">
    <source>
        <dbReference type="ARBA" id="ARBA00022833"/>
    </source>
</evidence>
<comment type="caution">
    <text evidence="21">The sequence shown here is derived from an EMBL/GenBank/DDBJ whole genome shotgun (WGS) entry which is preliminary data.</text>
</comment>
<feature type="domain" description="RING-type" evidence="20">
    <location>
        <begin position="270"/>
        <end position="308"/>
    </location>
</feature>
<dbReference type="EMBL" id="JANCYU010000060">
    <property type="protein sequence ID" value="KAK4528133.1"/>
    <property type="molecule type" value="Genomic_DNA"/>
</dbReference>
<dbReference type="InterPro" id="IPR017907">
    <property type="entry name" value="Znf_RING_CS"/>
</dbReference>
<keyword evidence="16 19" id="KW-0472">Membrane</keyword>
<dbReference type="InterPro" id="IPR013083">
    <property type="entry name" value="Znf_RING/FYVE/PHD"/>
</dbReference>
<dbReference type="SMART" id="SM00184">
    <property type="entry name" value="RING"/>
    <property type="match status" value="1"/>
</dbReference>
<reference evidence="21 22" key="1">
    <citation type="submission" date="2022-07" db="EMBL/GenBank/DDBJ databases">
        <title>Genome-wide signatures of adaptation to extreme environments.</title>
        <authorList>
            <person name="Cho C.H."/>
            <person name="Yoon H.S."/>
        </authorList>
    </citation>
    <scope>NUCLEOTIDE SEQUENCE [LARGE SCALE GENOMIC DNA]</scope>
    <source>
        <strain evidence="21 22">108.79 E11</strain>
    </source>
</reference>